<protein>
    <submittedName>
        <fullName evidence="1">Uncharacterized protein</fullName>
    </submittedName>
</protein>
<sequence>MNKIFLIIFLLFLIISAGYFAWPLWSAKETKPLEVTNANPITGLAVRQAGLDLLGTDFVVPGVNIAVKLATDIIDYKEGDNTGSVIYLPEHTIKVTVAGKDYIVAPIATNNGGTGTFVYLVLFEKNGNQFKQVDDEFLGDRIKIEKVETTGDKISATIYDRGTGEPYSAVPTVQKTLTYTIVGGALKLQ</sequence>
<evidence type="ECO:0000313" key="1">
    <source>
        <dbReference type="EMBL" id="OHA58218.1"/>
    </source>
</evidence>
<evidence type="ECO:0000313" key="2">
    <source>
        <dbReference type="Proteomes" id="UP000177043"/>
    </source>
</evidence>
<name>A0A1G2QCQ3_9BACT</name>
<dbReference type="EMBL" id="MHTJ01000004">
    <property type="protein sequence ID" value="OHA58218.1"/>
    <property type="molecule type" value="Genomic_DNA"/>
</dbReference>
<organism evidence="1 2">
    <name type="scientific">Candidatus Vogelbacteria bacterium RIFOXYD1_FULL_44_32</name>
    <dbReference type="NCBI Taxonomy" id="1802438"/>
    <lineage>
        <taxon>Bacteria</taxon>
        <taxon>Candidatus Vogeliibacteriota</taxon>
    </lineage>
</organism>
<gene>
    <name evidence="1" type="ORF">A2571_03075</name>
</gene>
<proteinExistence type="predicted"/>
<dbReference type="STRING" id="1802438.A2571_03075"/>
<comment type="caution">
    <text evidence="1">The sequence shown here is derived from an EMBL/GenBank/DDBJ whole genome shotgun (WGS) entry which is preliminary data.</text>
</comment>
<dbReference type="AlphaFoldDB" id="A0A1G2QCQ3"/>
<accession>A0A1G2QCQ3</accession>
<reference evidence="1 2" key="1">
    <citation type="journal article" date="2016" name="Nat. Commun.">
        <title>Thousands of microbial genomes shed light on interconnected biogeochemical processes in an aquifer system.</title>
        <authorList>
            <person name="Anantharaman K."/>
            <person name="Brown C.T."/>
            <person name="Hug L.A."/>
            <person name="Sharon I."/>
            <person name="Castelle C.J."/>
            <person name="Probst A.J."/>
            <person name="Thomas B.C."/>
            <person name="Singh A."/>
            <person name="Wilkins M.J."/>
            <person name="Karaoz U."/>
            <person name="Brodie E.L."/>
            <person name="Williams K.H."/>
            <person name="Hubbard S.S."/>
            <person name="Banfield J.F."/>
        </authorList>
    </citation>
    <scope>NUCLEOTIDE SEQUENCE [LARGE SCALE GENOMIC DNA]</scope>
</reference>
<dbReference type="Proteomes" id="UP000177043">
    <property type="component" value="Unassembled WGS sequence"/>
</dbReference>